<name>A0A4P1QGE7_9BACT</name>
<proteinExistence type="predicted"/>
<evidence type="ECO:0000313" key="4">
    <source>
        <dbReference type="Proteomes" id="UP000264882"/>
    </source>
</evidence>
<dbReference type="AlphaFoldDB" id="A0A4P1QGE7"/>
<keyword evidence="2" id="KW-0732">Signal</keyword>
<dbReference type="PROSITE" id="PS51257">
    <property type="entry name" value="PROKAR_LIPOPROTEIN"/>
    <property type="match status" value="1"/>
</dbReference>
<keyword evidence="1" id="KW-0175">Coiled coil</keyword>
<dbReference type="NCBIfam" id="NF045850">
    <property type="entry name" value="ABC_Mplas_LP"/>
    <property type="match status" value="1"/>
</dbReference>
<evidence type="ECO:0000313" key="3">
    <source>
        <dbReference type="EMBL" id="ASI54143.1"/>
    </source>
</evidence>
<evidence type="ECO:0000256" key="1">
    <source>
        <dbReference type="SAM" id="Coils"/>
    </source>
</evidence>
<accession>A0A4P1QGE7</accession>
<protein>
    <recommendedName>
        <fullName evidence="5">Oligopeptide ABC transporter substrate-binding protein</fullName>
    </recommendedName>
</protein>
<feature type="coiled-coil region" evidence="1">
    <location>
        <begin position="618"/>
        <end position="645"/>
    </location>
</feature>
<sequence>MTKKQKLLFLNALPLAALTTIPLVSASCGKDIIERQQFVRAWDSLLTPVPFRSDSSRSYGGFQDTTMLHNTGGLLLRVQGLNEPDVKDGKEIITPTFAKYRLELASAIVLTLEDGTVKTYDNDQAEVTPQKPTGGWDKITVFKESANATSINSKQFLEDLKKTKKLQFAIKEGIHWVDYKGRKTSHQVVPKDFYYSWLRTANISRDTRFENGTNEEIDKIMNEKLANKDTSIFTANQAYSNEYLYGLFDIDSSKFYKEDQFLQALPNSTKQGVTFELTQGGKVGSFDSFLKKCIIGNYDFLAAPSQFIDETNKNLGSLTLYNHLNKKLSYADEKLVRDKLLSIKDTLYGKIGSYWYGLGDYSTLYAGPFYEAFPSGTRRIFRENAYYWDKEWVNSSQKIKEVIWKYNQSASSDKKQFARNQFNNFKLNEVSTVVYNSLESNEKAEIINKKLGPKYSKPLNRYTPTYKFASVPLVRGGQENYLFNDAYAKLVYGATKEEIKTGKQKIDSFIGGLGLSFRTILDAAVNWATFEDQQSNQLRKPWLGKLAWDGQIGGSDQESATKKTLAEFYEDLNSLYAIDKDGNRIKFNTGGTDKFLITNAENIEYAKGQKEIKEKLKSAQFEKLKEELKKTIEKFDQENPTYKDQKFEYTYYYQYLNITSELKSTEEKLMNLFKELHPRLNIKFEYSSQEDKTFNDVRDNGISGQEFSGWSYDYDGSASGFDGMSWNQHLIFSLSWIKHKAGENFKKSFPELTKLAEALNTYQTTHTFKSSIPFNDLHLISNRYAYTFIIGGYNYKFKKDGDLYVLERNEKNKPIPFQDATDIYLWSAKFWFDHIKTLKNEDVVKLLQEIITFQNVDHQIGGNHTNKNPFTPYLINKAYNYPIVSGEVEYQSDIFIKK</sequence>
<feature type="signal peptide" evidence="2">
    <location>
        <begin position="1"/>
        <end position="26"/>
    </location>
</feature>
<dbReference type="EMBL" id="CP008748">
    <property type="protein sequence ID" value="ASI54143.1"/>
    <property type="molecule type" value="Genomic_DNA"/>
</dbReference>
<gene>
    <name evidence="3" type="ORF">MHSN_03120</name>
</gene>
<evidence type="ECO:0008006" key="5">
    <source>
        <dbReference type="Google" id="ProtNLM"/>
    </source>
</evidence>
<organism evidence="3 4">
    <name type="scientific">Metamycoplasma hyosynoviae</name>
    <dbReference type="NCBI Taxonomy" id="29559"/>
    <lineage>
        <taxon>Bacteria</taxon>
        <taxon>Bacillati</taxon>
        <taxon>Mycoplasmatota</taxon>
        <taxon>Mycoplasmoidales</taxon>
        <taxon>Metamycoplasmataceae</taxon>
        <taxon>Metamycoplasma</taxon>
    </lineage>
</organism>
<keyword evidence="4" id="KW-1185">Reference proteome</keyword>
<feature type="chain" id="PRO_5020034712" description="Oligopeptide ABC transporter substrate-binding protein" evidence="2">
    <location>
        <begin position="27"/>
        <end position="898"/>
    </location>
</feature>
<dbReference type="RefSeq" id="WP_119863969.1">
    <property type="nucleotide sequence ID" value="NZ_CP008748.1"/>
</dbReference>
<evidence type="ECO:0000256" key="2">
    <source>
        <dbReference type="SAM" id="SignalP"/>
    </source>
</evidence>
<dbReference type="KEGG" id="mhyv:MHSN_03120"/>
<reference evidence="3 4" key="1">
    <citation type="submission" date="2014-06" db="EMBL/GenBank/DDBJ databases">
        <title>The Whole Genome Sequence of Mycoplasma hyosynoviae strain ATCC 27095.</title>
        <authorList>
            <person name="Calcutt M.J."/>
            <person name="Foecking M.F."/>
        </authorList>
    </citation>
    <scope>NUCLEOTIDE SEQUENCE [LARGE SCALE GENOMIC DNA]</scope>
    <source>
        <strain evidence="3 4">M60</strain>
    </source>
</reference>
<dbReference type="Proteomes" id="UP000264882">
    <property type="component" value="Chromosome"/>
</dbReference>